<dbReference type="PROSITE" id="PS00028">
    <property type="entry name" value="ZINC_FINGER_C2H2_1"/>
    <property type="match status" value="1"/>
</dbReference>
<dbReference type="InterPro" id="IPR036236">
    <property type="entry name" value="Znf_C2H2_sf"/>
</dbReference>
<dbReference type="SMART" id="SM00355">
    <property type="entry name" value="ZnF_C2H2"/>
    <property type="match status" value="1"/>
</dbReference>
<evidence type="ECO:0000313" key="3">
    <source>
        <dbReference type="EMBL" id="CAH89334.1"/>
    </source>
</evidence>
<name>Q5NDZ3_9CREN</name>
<feature type="region of interest" description="Disordered" evidence="1">
    <location>
        <begin position="81"/>
        <end position="105"/>
    </location>
</feature>
<geneLocation type="plasmid" evidence="3">
    <name>pORA1</name>
</geneLocation>
<organism evidence="3">
    <name type="scientific">Sulfolobus neozealandicus</name>
    <dbReference type="NCBI Taxonomy" id="299422"/>
    <lineage>
        <taxon>Archaea</taxon>
        <taxon>Thermoproteota</taxon>
        <taxon>Thermoprotei</taxon>
        <taxon>Sulfolobales</taxon>
        <taxon>Sulfolobaceae</taxon>
        <taxon>Sulfolobus</taxon>
    </lineage>
</organism>
<sequence length="105" mass="12687">MKQYVCKYCGKEFSSPQALSGHIGRVHSKKRDKEGIVIGYEDLKEAIEWLKEHYGENYKKYEGFVLLPFVIKLEKELEKHERELEELEDEEEYEESEYEDFEEEE</sequence>
<dbReference type="PROSITE" id="PS50157">
    <property type="entry name" value="ZINC_FINGER_C2H2_2"/>
    <property type="match status" value="1"/>
</dbReference>
<dbReference type="RefSeq" id="WP_011264488.1">
    <property type="nucleotide sequence ID" value="NC_006906.1"/>
</dbReference>
<dbReference type="EMBL" id="AJ862826">
    <property type="protein sequence ID" value="CAH89334.1"/>
    <property type="molecule type" value="Genomic_DNA"/>
</dbReference>
<evidence type="ECO:0000259" key="2">
    <source>
        <dbReference type="PROSITE" id="PS50157"/>
    </source>
</evidence>
<dbReference type="Pfam" id="PF13912">
    <property type="entry name" value="zf-C2H2_6"/>
    <property type="match status" value="1"/>
</dbReference>
<accession>Q5NDZ3</accession>
<dbReference type="AlphaFoldDB" id="Q5NDZ3"/>
<protein>
    <recommendedName>
        <fullName evidence="2">C2H2-type domain-containing protein</fullName>
    </recommendedName>
</protein>
<keyword evidence="3" id="KW-0614">Plasmid</keyword>
<proteinExistence type="predicted"/>
<dbReference type="Gene3D" id="3.30.160.60">
    <property type="entry name" value="Classic Zinc Finger"/>
    <property type="match status" value="1"/>
</dbReference>
<evidence type="ECO:0000256" key="1">
    <source>
        <dbReference type="SAM" id="MobiDB-lite"/>
    </source>
</evidence>
<reference evidence="3" key="1">
    <citation type="journal article" date="2005" name="Archaea">
        <title>Novel RepA-MCM proteins encoded in plasmids pTAU4, pORA1 and pTIK4 from Sulfolobus neozealandicus.</title>
        <authorList>
            <person name="Greve B."/>
            <person name="Jensen S."/>
            <person name="Phan H."/>
            <person name="Brugger K."/>
            <person name="Zillig W."/>
            <person name="She Q."/>
            <person name="Garrett R."/>
        </authorList>
    </citation>
    <scope>NUCLEOTIDE SEQUENCE [LARGE SCALE GENOMIC DNA]</scope>
    <source>
        <plasmid evidence="3">pORA1</plasmid>
    </source>
</reference>
<dbReference type="SUPFAM" id="SSF57667">
    <property type="entry name" value="beta-beta-alpha zinc fingers"/>
    <property type="match status" value="1"/>
</dbReference>
<dbReference type="InterPro" id="IPR013087">
    <property type="entry name" value="Znf_C2H2_type"/>
</dbReference>
<feature type="domain" description="C2H2-type" evidence="2">
    <location>
        <begin position="4"/>
        <end position="32"/>
    </location>
</feature>
<feature type="compositionally biased region" description="Acidic residues" evidence="1">
    <location>
        <begin position="84"/>
        <end position="105"/>
    </location>
</feature>